<evidence type="ECO:0000259" key="1">
    <source>
        <dbReference type="Pfam" id="PF05099"/>
    </source>
</evidence>
<dbReference type="EMBL" id="CP011390">
    <property type="protein sequence ID" value="ANE52352.1"/>
    <property type="molecule type" value="Genomic_DNA"/>
</dbReference>
<dbReference type="RefSeq" id="WP_066406723.1">
    <property type="nucleotide sequence ID" value="NZ_CP011390.1"/>
</dbReference>
<feature type="domain" description="Co-chaperone DjlA N-terminal" evidence="1">
    <location>
        <begin position="12"/>
        <end position="122"/>
    </location>
</feature>
<dbReference type="CDD" id="cd07176">
    <property type="entry name" value="terB"/>
    <property type="match status" value="1"/>
</dbReference>
<dbReference type="STRING" id="1492898.SY85_19550"/>
<dbReference type="InterPro" id="IPR007791">
    <property type="entry name" value="DjlA_N"/>
</dbReference>
<reference evidence="3" key="1">
    <citation type="submission" date="2015-01" db="EMBL/GenBank/DDBJ databases">
        <title>Flavisolibacter sp./LCS9/ whole genome sequencing.</title>
        <authorList>
            <person name="Kim M.K."/>
            <person name="Srinivasan S."/>
            <person name="Lee J.-J."/>
        </authorList>
    </citation>
    <scope>NUCLEOTIDE SEQUENCE [LARGE SCALE GENOMIC DNA]</scope>
    <source>
        <strain evidence="3">LCS9</strain>
    </source>
</reference>
<evidence type="ECO:0000313" key="3">
    <source>
        <dbReference type="Proteomes" id="UP000077177"/>
    </source>
</evidence>
<accession>A0A172TZE1</accession>
<dbReference type="OrthoDB" id="893626at2"/>
<name>A0A172TZE1_9BACT</name>
<dbReference type="InterPro" id="IPR029024">
    <property type="entry name" value="TerB-like"/>
</dbReference>
<protein>
    <recommendedName>
        <fullName evidence="1">Co-chaperone DjlA N-terminal domain-containing protein</fullName>
    </recommendedName>
</protein>
<dbReference type="Gene3D" id="1.10.3680.10">
    <property type="entry name" value="TerB-like"/>
    <property type="match status" value="1"/>
</dbReference>
<keyword evidence="3" id="KW-1185">Reference proteome</keyword>
<dbReference type="AlphaFoldDB" id="A0A172TZE1"/>
<dbReference type="SUPFAM" id="SSF158682">
    <property type="entry name" value="TerB-like"/>
    <property type="match status" value="1"/>
</dbReference>
<organism evidence="2 3">
    <name type="scientific">Flavisolibacter tropicus</name>
    <dbReference type="NCBI Taxonomy" id="1492898"/>
    <lineage>
        <taxon>Bacteria</taxon>
        <taxon>Pseudomonadati</taxon>
        <taxon>Bacteroidota</taxon>
        <taxon>Chitinophagia</taxon>
        <taxon>Chitinophagales</taxon>
        <taxon>Chitinophagaceae</taxon>
        <taxon>Flavisolibacter</taxon>
    </lineage>
</organism>
<reference evidence="2 3" key="2">
    <citation type="journal article" date="2016" name="Int. J. Syst. Evol. Microbiol.">
        <title>Flavisolibacter tropicus sp. nov., isolated from tropical soil.</title>
        <authorList>
            <person name="Lee J.J."/>
            <person name="Kang M.S."/>
            <person name="Kim G.S."/>
            <person name="Lee C.S."/>
            <person name="Lim S."/>
            <person name="Lee J."/>
            <person name="Roh S.H."/>
            <person name="Kang H."/>
            <person name="Ha J.M."/>
            <person name="Bae S."/>
            <person name="Jung H.Y."/>
            <person name="Kim M.K."/>
        </authorList>
    </citation>
    <scope>NUCLEOTIDE SEQUENCE [LARGE SCALE GENOMIC DNA]</scope>
    <source>
        <strain evidence="2 3">LCS9</strain>
    </source>
</reference>
<gene>
    <name evidence="2" type="ORF">SY85_19550</name>
</gene>
<dbReference type="KEGG" id="fla:SY85_19550"/>
<sequence length="143" mass="16245">MHSLPIETEQEAAVAILFASVLFTGQQLTQAQIEHLSRMLVMSARFRGHSLNDLTRKALSLQAEHGSKKLIEEAAPLVDEEFKETLFAMACEIMTADGKVDEKESEIIAMIAIYLGLSMETMKMILTTYMIRNRWNIQIIERE</sequence>
<evidence type="ECO:0000313" key="2">
    <source>
        <dbReference type="EMBL" id="ANE52352.1"/>
    </source>
</evidence>
<proteinExistence type="predicted"/>
<dbReference type="Proteomes" id="UP000077177">
    <property type="component" value="Chromosome"/>
</dbReference>
<dbReference type="Pfam" id="PF05099">
    <property type="entry name" value="TerB"/>
    <property type="match status" value="1"/>
</dbReference>